<dbReference type="EMBL" id="RFFG01000141">
    <property type="protein sequence ID" value="RMI36309.1"/>
    <property type="molecule type" value="Genomic_DNA"/>
</dbReference>
<name>A0A3M2LFM8_9ACTN</name>
<reference evidence="2 3" key="1">
    <citation type="submission" date="2018-10" db="EMBL/GenBank/DDBJ databases">
        <title>Isolation from soil.</title>
        <authorList>
            <person name="Hu J."/>
        </authorList>
    </citation>
    <scope>NUCLEOTIDE SEQUENCE [LARGE SCALE GENOMIC DNA]</scope>
    <source>
        <strain evidence="2 3">NEAU-Ht49</strain>
    </source>
</reference>
<keyword evidence="3" id="KW-1185">Reference proteome</keyword>
<accession>A0A3M2LFM8</accession>
<dbReference type="AlphaFoldDB" id="A0A3M2LFM8"/>
<proteinExistence type="predicted"/>
<evidence type="ECO:0000256" key="1">
    <source>
        <dbReference type="SAM" id="MobiDB-lite"/>
    </source>
</evidence>
<comment type="caution">
    <text evidence="2">The sequence shown here is derived from an EMBL/GenBank/DDBJ whole genome shotgun (WGS) entry which is preliminary data.</text>
</comment>
<organism evidence="2 3">
    <name type="scientific">Actinomadura harenae</name>
    <dbReference type="NCBI Taxonomy" id="2483351"/>
    <lineage>
        <taxon>Bacteria</taxon>
        <taxon>Bacillati</taxon>
        <taxon>Actinomycetota</taxon>
        <taxon>Actinomycetes</taxon>
        <taxon>Streptosporangiales</taxon>
        <taxon>Thermomonosporaceae</taxon>
        <taxon>Actinomadura</taxon>
    </lineage>
</organism>
<evidence type="ECO:0000313" key="2">
    <source>
        <dbReference type="EMBL" id="RMI36309.1"/>
    </source>
</evidence>
<sequence>MVGCAEAAVTLLPMSPSSQDGFLGTIDGGLHLRQFPVDGARVDDPPVPVDPRCAFTASSKDSG</sequence>
<evidence type="ECO:0000313" key="3">
    <source>
        <dbReference type="Proteomes" id="UP000282674"/>
    </source>
</evidence>
<gene>
    <name evidence="2" type="ORF">EBO15_38955</name>
</gene>
<protein>
    <submittedName>
        <fullName evidence="2">Uncharacterized protein</fullName>
    </submittedName>
</protein>
<feature type="region of interest" description="Disordered" evidence="1">
    <location>
        <begin position="41"/>
        <end position="63"/>
    </location>
</feature>
<dbReference type="Proteomes" id="UP000282674">
    <property type="component" value="Unassembled WGS sequence"/>
</dbReference>